<dbReference type="Proteomes" id="UP000053144">
    <property type="component" value="Chromosome 11"/>
</dbReference>
<dbReference type="EMBL" id="CM003381">
    <property type="protein sequence ID" value="KOM57515.1"/>
    <property type="molecule type" value="Genomic_DNA"/>
</dbReference>
<sequence>MAESPHSSGDEVPTTSRRMRGAMRLRQLILRRNAEAHFILELERCSTLKKKSRPALEGQQLGPAGIKNVIRSAVWKEQQEVHGQREHHAPATSMFQQRPPIQKQLTVQQRRQCPAATKCEAKGWIEGDGVHGLISAGSNRRNLGKAGMV</sequence>
<reference evidence="3" key="1">
    <citation type="journal article" date="2015" name="Proc. Natl. Acad. Sci. U.S.A.">
        <title>Genome sequencing of adzuki bean (Vigna angularis) provides insight into high starch and low fat accumulation and domestication.</title>
        <authorList>
            <person name="Yang K."/>
            <person name="Tian Z."/>
            <person name="Chen C."/>
            <person name="Luo L."/>
            <person name="Zhao B."/>
            <person name="Wang Z."/>
            <person name="Yu L."/>
            <person name="Li Y."/>
            <person name="Sun Y."/>
            <person name="Li W."/>
            <person name="Chen Y."/>
            <person name="Li Y."/>
            <person name="Zhang Y."/>
            <person name="Ai D."/>
            <person name="Zhao J."/>
            <person name="Shang C."/>
            <person name="Ma Y."/>
            <person name="Wu B."/>
            <person name="Wang M."/>
            <person name="Gao L."/>
            <person name="Sun D."/>
            <person name="Zhang P."/>
            <person name="Guo F."/>
            <person name="Wang W."/>
            <person name="Li Y."/>
            <person name="Wang J."/>
            <person name="Varshney R.K."/>
            <person name="Wang J."/>
            <person name="Ling H.Q."/>
            <person name="Wan P."/>
        </authorList>
    </citation>
    <scope>NUCLEOTIDE SEQUENCE</scope>
    <source>
        <strain evidence="3">cv. Jingnong 6</strain>
    </source>
</reference>
<evidence type="ECO:0000313" key="3">
    <source>
        <dbReference type="Proteomes" id="UP000053144"/>
    </source>
</evidence>
<gene>
    <name evidence="2" type="ORF">LR48_Vigan11g054800</name>
</gene>
<evidence type="ECO:0000313" key="2">
    <source>
        <dbReference type="EMBL" id="KOM57515.1"/>
    </source>
</evidence>
<name>A0A0L9VR33_PHAAN</name>
<feature type="region of interest" description="Disordered" evidence="1">
    <location>
        <begin position="80"/>
        <end position="99"/>
    </location>
</feature>
<evidence type="ECO:0000256" key="1">
    <source>
        <dbReference type="SAM" id="MobiDB-lite"/>
    </source>
</evidence>
<organism evidence="2 3">
    <name type="scientific">Phaseolus angularis</name>
    <name type="common">Azuki bean</name>
    <name type="synonym">Vigna angularis</name>
    <dbReference type="NCBI Taxonomy" id="3914"/>
    <lineage>
        <taxon>Eukaryota</taxon>
        <taxon>Viridiplantae</taxon>
        <taxon>Streptophyta</taxon>
        <taxon>Embryophyta</taxon>
        <taxon>Tracheophyta</taxon>
        <taxon>Spermatophyta</taxon>
        <taxon>Magnoliopsida</taxon>
        <taxon>eudicotyledons</taxon>
        <taxon>Gunneridae</taxon>
        <taxon>Pentapetalae</taxon>
        <taxon>rosids</taxon>
        <taxon>fabids</taxon>
        <taxon>Fabales</taxon>
        <taxon>Fabaceae</taxon>
        <taxon>Papilionoideae</taxon>
        <taxon>50 kb inversion clade</taxon>
        <taxon>NPAAA clade</taxon>
        <taxon>indigoferoid/millettioid clade</taxon>
        <taxon>Phaseoleae</taxon>
        <taxon>Vigna</taxon>
    </lineage>
</organism>
<proteinExistence type="predicted"/>
<accession>A0A0L9VR33</accession>
<feature type="compositionally biased region" description="Basic and acidic residues" evidence="1">
    <location>
        <begin position="80"/>
        <end position="89"/>
    </location>
</feature>
<dbReference type="Gramene" id="KOM57515">
    <property type="protein sequence ID" value="KOM57515"/>
    <property type="gene ID" value="LR48_Vigan11g054800"/>
</dbReference>
<protein>
    <submittedName>
        <fullName evidence="2">Uncharacterized protein</fullName>
    </submittedName>
</protein>
<dbReference type="AlphaFoldDB" id="A0A0L9VR33"/>